<keyword evidence="1" id="KW-0812">Transmembrane</keyword>
<dbReference type="Proteomes" id="UP000078287">
    <property type="component" value="Unassembled WGS sequence"/>
</dbReference>
<dbReference type="EMBL" id="LWQS01000038">
    <property type="protein sequence ID" value="OAN47249.1"/>
    <property type="molecule type" value="Genomic_DNA"/>
</dbReference>
<evidence type="ECO:0000256" key="1">
    <source>
        <dbReference type="SAM" id="Phobius"/>
    </source>
</evidence>
<feature type="transmembrane region" description="Helical" evidence="1">
    <location>
        <begin position="34"/>
        <end position="55"/>
    </location>
</feature>
<gene>
    <name evidence="2" type="ORF">A6A03_00445</name>
</gene>
<evidence type="ECO:0000313" key="2">
    <source>
        <dbReference type="EMBL" id="OAN47249.1"/>
    </source>
</evidence>
<name>A0A178MET6_9CHLR</name>
<keyword evidence="1" id="KW-0472">Membrane</keyword>
<dbReference type="AlphaFoldDB" id="A0A178MET6"/>
<keyword evidence="3" id="KW-1185">Reference proteome</keyword>
<evidence type="ECO:0000313" key="3">
    <source>
        <dbReference type="Proteomes" id="UP000078287"/>
    </source>
</evidence>
<dbReference type="OrthoDB" id="162933at2"/>
<feature type="transmembrane region" description="Helical" evidence="1">
    <location>
        <begin position="61"/>
        <end position="80"/>
    </location>
</feature>
<dbReference type="RefSeq" id="WP_066784145.1">
    <property type="nucleotide sequence ID" value="NZ_LWQS01000038.1"/>
</dbReference>
<reference evidence="2 3" key="1">
    <citation type="submission" date="2016-04" db="EMBL/GenBank/DDBJ databases">
        <title>Chloroflexus islandicus sp. nov., a thermophilic filamentous anoxygenic phototrophic bacterium from geyser Strokkur (Iceland).</title>
        <authorList>
            <person name="Gaisin V.A."/>
            <person name="Kalashnikov A.M."/>
            <person name="Sukhacheva M.V."/>
            <person name="Grouzdev D.S."/>
            <person name="Ivanov T.M."/>
            <person name="Kuznetsov B."/>
            <person name="Gorlenko V.M."/>
        </authorList>
    </citation>
    <scope>NUCLEOTIDE SEQUENCE [LARGE SCALE GENOMIC DNA]</scope>
    <source>
        <strain evidence="3">isl-2</strain>
    </source>
</reference>
<sequence length="87" mass="9145">MEVQGILIGLIGWAATAVLALGTPRLSAIEQRAVIVCSWLVWMIPGFGAFVRSGAITIDAAALYIGVSTVLLAALLLIGARGRKRVR</sequence>
<comment type="caution">
    <text evidence="2">The sequence shown here is derived from an EMBL/GenBank/DDBJ whole genome shotgun (WGS) entry which is preliminary data.</text>
</comment>
<protein>
    <submittedName>
        <fullName evidence="2">Uncharacterized protein</fullName>
    </submittedName>
</protein>
<feature type="transmembrane region" description="Helical" evidence="1">
    <location>
        <begin position="6"/>
        <end position="22"/>
    </location>
</feature>
<keyword evidence="1" id="KW-1133">Transmembrane helix</keyword>
<accession>A0A178MET6</accession>
<proteinExistence type="predicted"/>
<organism evidence="2 3">
    <name type="scientific">Chloroflexus islandicus</name>
    <dbReference type="NCBI Taxonomy" id="1707952"/>
    <lineage>
        <taxon>Bacteria</taxon>
        <taxon>Bacillati</taxon>
        <taxon>Chloroflexota</taxon>
        <taxon>Chloroflexia</taxon>
        <taxon>Chloroflexales</taxon>
        <taxon>Chloroflexineae</taxon>
        <taxon>Chloroflexaceae</taxon>
        <taxon>Chloroflexus</taxon>
    </lineage>
</organism>